<proteinExistence type="inferred from homology"/>
<feature type="compositionally biased region" description="Polar residues" evidence="8">
    <location>
        <begin position="782"/>
        <end position="796"/>
    </location>
</feature>
<dbReference type="PANTHER" id="PTHR11584:SF369">
    <property type="entry name" value="MITOGEN-ACTIVATED PROTEIN KINASE KINASE KINASE 19-RELATED"/>
    <property type="match status" value="1"/>
</dbReference>
<reference evidence="10" key="1">
    <citation type="submission" date="2017-08" db="EMBL/GenBank/DDBJ databases">
        <authorList>
            <person name="Cuomo C."/>
            <person name="Billmyre B."/>
            <person name="Heitman J."/>
        </authorList>
    </citation>
    <scope>NUCLEOTIDE SEQUENCE</scope>
    <source>
        <strain evidence="10">CBS 12478</strain>
    </source>
</reference>
<evidence type="ECO:0000256" key="2">
    <source>
        <dbReference type="ARBA" id="ARBA00022527"/>
    </source>
</evidence>
<feature type="compositionally biased region" description="Low complexity" evidence="8">
    <location>
        <begin position="1233"/>
        <end position="1254"/>
    </location>
</feature>
<feature type="compositionally biased region" description="Basic and acidic residues" evidence="8">
    <location>
        <begin position="608"/>
        <end position="638"/>
    </location>
</feature>
<comment type="similarity">
    <text evidence="1">Belongs to the protein kinase superfamily. STE Ser/Thr protein kinase family. MAP kinase kinase kinase subfamily.</text>
</comment>
<feature type="compositionally biased region" description="Polar residues" evidence="8">
    <location>
        <begin position="1"/>
        <end position="15"/>
    </location>
</feature>
<dbReference type="PROSITE" id="PS00108">
    <property type="entry name" value="PROTEIN_KINASE_ST"/>
    <property type="match status" value="1"/>
</dbReference>
<feature type="compositionally biased region" description="Pro residues" evidence="8">
    <location>
        <begin position="197"/>
        <end position="211"/>
    </location>
</feature>
<feature type="region of interest" description="Disordered" evidence="8">
    <location>
        <begin position="1351"/>
        <end position="1371"/>
    </location>
</feature>
<dbReference type="FunFam" id="3.30.200.20:FF:000387">
    <property type="entry name" value="Serine/threonine-protein kinase STE11"/>
    <property type="match status" value="1"/>
</dbReference>
<accession>A0AAJ8MZE4</accession>
<feature type="region of interest" description="Disordered" evidence="8">
    <location>
        <begin position="439"/>
        <end position="674"/>
    </location>
</feature>
<feature type="compositionally biased region" description="Pro residues" evidence="8">
    <location>
        <begin position="1255"/>
        <end position="1273"/>
    </location>
</feature>
<dbReference type="GeneID" id="43591642"/>
<evidence type="ECO:0000256" key="7">
    <source>
        <dbReference type="PROSITE-ProRule" id="PRU10141"/>
    </source>
</evidence>
<evidence type="ECO:0000313" key="10">
    <source>
        <dbReference type="EMBL" id="WWD21625.1"/>
    </source>
</evidence>
<feature type="compositionally biased region" description="Low complexity" evidence="8">
    <location>
        <begin position="212"/>
        <end position="227"/>
    </location>
</feature>
<dbReference type="FunFam" id="1.10.510.10:FF:000182">
    <property type="entry name" value="MAP kinase kinase kinase mkh1"/>
    <property type="match status" value="1"/>
</dbReference>
<gene>
    <name evidence="10" type="ORF">CI109_106111</name>
</gene>
<name>A0AAJ8MZE4_9TREE</name>
<dbReference type="PANTHER" id="PTHR11584">
    <property type="entry name" value="SERINE/THREONINE PROTEIN KINASE"/>
    <property type="match status" value="1"/>
</dbReference>
<keyword evidence="2" id="KW-0723">Serine/threonine-protein kinase</keyword>
<keyword evidence="11" id="KW-1185">Reference proteome</keyword>
<keyword evidence="6 7" id="KW-0067">ATP-binding</keyword>
<dbReference type="Proteomes" id="UP000322225">
    <property type="component" value="Chromosome 11"/>
</dbReference>
<feature type="compositionally biased region" description="Low complexity" evidence="8">
    <location>
        <begin position="52"/>
        <end position="76"/>
    </location>
</feature>
<feature type="compositionally biased region" description="Pro residues" evidence="8">
    <location>
        <begin position="106"/>
        <end position="117"/>
    </location>
</feature>
<dbReference type="Gene3D" id="1.10.510.10">
    <property type="entry name" value="Transferase(Phosphotransferase) domain 1"/>
    <property type="match status" value="1"/>
</dbReference>
<feature type="compositionally biased region" description="Polar residues" evidence="8">
    <location>
        <begin position="443"/>
        <end position="464"/>
    </location>
</feature>
<dbReference type="KEGG" id="ksn:43591642"/>
<keyword evidence="3" id="KW-0808">Transferase</keyword>
<feature type="compositionally biased region" description="Polar residues" evidence="8">
    <location>
        <begin position="1005"/>
        <end position="1019"/>
    </location>
</feature>
<feature type="compositionally biased region" description="Basic and acidic residues" evidence="8">
    <location>
        <begin position="1023"/>
        <end position="1038"/>
    </location>
</feature>
<dbReference type="GO" id="GO:0005524">
    <property type="term" value="F:ATP binding"/>
    <property type="evidence" value="ECO:0007669"/>
    <property type="project" value="UniProtKB-UniRule"/>
</dbReference>
<feature type="region of interest" description="Disordered" evidence="8">
    <location>
        <begin position="1"/>
        <end position="271"/>
    </location>
</feature>
<feature type="region of interest" description="Disordered" evidence="8">
    <location>
        <begin position="1227"/>
        <end position="1316"/>
    </location>
</feature>
<evidence type="ECO:0000259" key="9">
    <source>
        <dbReference type="PROSITE" id="PS50011"/>
    </source>
</evidence>
<evidence type="ECO:0000256" key="3">
    <source>
        <dbReference type="ARBA" id="ARBA00022679"/>
    </source>
</evidence>
<feature type="compositionally biased region" description="Polar residues" evidence="8">
    <location>
        <begin position="1164"/>
        <end position="1182"/>
    </location>
</feature>
<feature type="compositionally biased region" description="Basic and acidic residues" evidence="8">
    <location>
        <begin position="554"/>
        <end position="568"/>
    </location>
</feature>
<dbReference type="PROSITE" id="PS50011">
    <property type="entry name" value="PROTEIN_KINASE_DOM"/>
    <property type="match status" value="1"/>
</dbReference>
<dbReference type="InterPro" id="IPR000719">
    <property type="entry name" value="Prot_kinase_dom"/>
</dbReference>
<feature type="compositionally biased region" description="Polar residues" evidence="8">
    <location>
        <begin position="862"/>
        <end position="871"/>
    </location>
</feature>
<feature type="region of interest" description="Disordered" evidence="8">
    <location>
        <begin position="1164"/>
        <end position="1212"/>
    </location>
</feature>
<reference evidence="10" key="2">
    <citation type="submission" date="2024-01" db="EMBL/GenBank/DDBJ databases">
        <title>Comparative genomics of Cryptococcus and Kwoniella reveals pathogenesis evolution and contrasting modes of karyotype evolution via chromosome fusion or intercentromeric recombination.</title>
        <authorList>
            <person name="Coelho M.A."/>
            <person name="David-Palma M."/>
            <person name="Shea T."/>
            <person name="Bowers K."/>
            <person name="McGinley-Smith S."/>
            <person name="Mohammad A.W."/>
            <person name="Gnirke A."/>
            <person name="Yurkov A.M."/>
            <person name="Nowrousian M."/>
            <person name="Sun S."/>
            <person name="Cuomo C.A."/>
            <person name="Heitman J."/>
        </authorList>
    </citation>
    <scope>NUCLEOTIDE SEQUENCE</scope>
    <source>
        <strain evidence="10">CBS 12478</strain>
    </source>
</reference>
<evidence type="ECO:0000256" key="8">
    <source>
        <dbReference type="SAM" id="MobiDB-lite"/>
    </source>
</evidence>
<feature type="compositionally biased region" description="Pro residues" evidence="8">
    <location>
        <begin position="468"/>
        <end position="481"/>
    </location>
</feature>
<feature type="binding site" evidence="7">
    <location>
        <position position="1404"/>
    </location>
    <ligand>
        <name>ATP</name>
        <dbReference type="ChEBI" id="CHEBI:30616"/>
    </ligand>
</feature>
<evidence type="ECO:0000256" key="5">
    <source>
        <dbReference type="ARBA" id="ARBA00022777"/>
    </source>
</evidence>
<feature type="compositionally biased region" description="Polar residues" evidence="8">
    <location>
        <begin position="1040"/>
        <end position="1052"/>
    </location>
</feature>
<feature type="domain" description="Protein kinase" evidence="9">
    <location>
        <begin position="1375"/>
        <end position="1647"/>
    </location>
</feature>
<dbReference type="GO" id="GO:0004709">
    <property type="term" value="F:MAP kinase kinase kinase activity"/>
    <property type="evidence" value="ECO:0007669"/>
    <property type="project" value="UniProtKB-ARBA"/>
</dbReference>
<feature type="compositionally biased region" description="Basic and acidic residues" evidence="8">
    <location>
        <begin position="575"/>
        <end position="600"/>
    </location>
</feature>
<evidence type="ECO:0000256" key="4">
    <source>
        <dbReference type="ARBA" id="ARBA00022741"/>
    </source>
</evidence>
<dbReference type="EMBL" id="CP144061">
    <property type="protein sequence ID" value="WWD21625.1"/>
    <property type="molecule type" value="Genomic_DNA"/>
</dbReference>
<protein>
    <recommendedName>
        <fullName evidence="9">Protein kinase domain-containing protein</fullName>
    </recommendedName>
</protein>
<feature type="compositionally biased region" description="Pro residues" evidence="8">
    <location>
        <begin position="900"/>
        <end position="916"/>
    </location>
</feature>
<feature type="compositionally biased region" description="Pro residues" evidence="8">
    <location>
        <begin position="147"/>
        <end position="158"/>
    </location>
</feature>
<evidence type="ECO:0000256" key="6">
    <source>
        <dbReference type="ARBA" id="ARBA00022840"/>
    </source>
</evidence>
<keyword evidence="4 7" id="KW-0547">Nucleotide-binding</keyword>
<evidence type="ECO:0000313" key="11">
    <source>
        <dbReference type="Proteomes" id="UP000322225"/>
    </source>
</evidence>
<dbReference type="GO" id="GO:0000196">
    <property type="term" value="P:cell integrity MAPK cascade"/>
    <property type="evidence" value="ECO:0007669"/>
    <property type="project" value="UniProtKB-ARBA"/>
</dbReference>
<feature type="compositionally biased region" description="Basic and acidic residues" evidence="8">
    <location>
        <begin position="646"/>
        <end position="674"/>
    </location>
</feature>
<dbReference type="InterPro" id="IPR017441">
    <property type="entry name" value="Protein_kinase_ATP_BS"/>
</dbReference>
<keyword evidence="5" id="KW-0418">Kinase</keyword>
<evidence type="ECO:0000256" key="1">
    <source>
        <dbReference type="ARBA" id="ARBA00006529"/>
    </source>
</evidence>
<dbReference type="SMART" id="SM00220">
    <property type="entry name" value="S_TKc"/>
    <property type="match status" value="1"/>
</dbReference>
<organism evidence="10 11">
    <name type="scientific">Kwoniella shandongensis</name>
    <dbReference type="NCBI Taxonomy" id="1734106"/>
    <lineage>
        <taxon>Eukaryota</taxon>
        <taxon>Fungi</taxon>
        <taxon>Dikarya</taxon>
        <taxon>Basidiomycota</taxon>
        <taxon>Agaricomycotina</taxon>
        <taxon>Tremellomycetes</taxon>
        <taxon>Tremellales</taxon>
        <taxon>Cryptococcaceae</taxon>
        <taxon>Kwoniella</taxon>
    </lineage>
</organism>
<sequence length="1675" mass="183215">MVQPHPQLSVTTQAGPSTPTPPSRRPQGARRRGIAPGLYIANPDNSDDDGSPPKSGSQSQRSPSLTGVSPISIASSGRGGGGGGASSVSIPQPNSPALSVKERGPLPLPSIPAPQSSPLPSISTFPTAHPSIPTPTPAPISYGHPPEVSPVPPQPPPQPERHLRRAFTTPIPDQPPRPQHESRTASGSNVHHSPSRALPPLPAIPSPPPRSAIPSPQSGQSPSAFPSTPYPPPTPSSSQYAHQHFIQGRVASPENVTSPVTGSEAGSMMSVGMSNRNRSGSMQGHQLRIRDEDHPTLSMYRTEIGESADETPILPAALLNLCATQGDSRASLKFLVKQTNVPPSSAASVIPPIAQEYPPYRSAADDRRAEMSPINTDLPHALLKRVSSRHSKEGSVSSASGELLERGALSASDWSDLGPDADEWASAQIQRGTRKNFIKSTGVRLSSSTGGSRSPITEPSVSTNSPAIPTPPASFTAPPPRVASSHSSPVSRNFDIQHPSTPPMLVAKPSNATPTLPARFSHPQDKVSYNALAGPSQRPTGQGLGLSVDSDMDPETRALIEQLQRQEQEAQQAEEAERRRQLEEDEELALREQQSERELWEMIQRVQTEQRQREQLQDEARAREVAAEQQQQEERRQALEAARAAWEAEQREQQAREQKNARFHTFERDRRDKQEYYRSRARVGAPIDETATYDPSWNASFDRPESSMAARRPSDPRWSIRQGSNPVPVRPGSAQPVYHSPTSQFATEMPYPQTLPARRPSGFPGHPYAEASHAQDRLSDPRLQQVTGRTSQNTQRGDPRIAHPYAYTRGQSSDHLQTPSLQNARSMDNLRPMTAQGMLPHPSYGVPPRTTMTPNPGYAERQSYQSASYRNPSLDRAQDGRYPEPSQSAPPRAPSLQVPPLDPGMVPFPSPHPSNPSLPTYQTFASFPRPVRGNSYDQEPVSASRPQTIHYDRSPPAPTSPETATLPHRPSTYYDDASPPHTARTPGHESYFPTSNRLPVYSRPRSGSASIPYTTSPSPGLSDGRRVSESSVWDERDSQLPYTSSPPKSSWLSVGGSGRSESDTLSIAGTVSSDATVRARDESDSNDTAKAGMWESHIRDMIGRSASGSGENTVTATTDEDEATLFITAPQGVEESTRGSQGVLRPSPSKPNLIVNTAALENETSTLVRSATTPSDSATESEGNGEGTGVRRGKSFARPRDPNQWNIRPEPEQLYENLDRVFPKIDLDQPFVPGTASTPTTPATETPSKAEAIPPALPPRPPASSPVAEPPKPGSFASFRSKFNKSEARRSIRVVADHKRRTLQRETKDDDGVATQRRATPVPVEQTKKVERRKSASMWDHKLVEVTPSKLAQGQVPPTIPESPATDGKPGTVNWVKGELIGKGSYGRVYIALNVTTGDMMAVKQVELPATEDDRNDKRQQGMIKALRDEIELLKDLEHRNIVAYLGYETSPEYLSIFLEYVPGGTIASIYRTPNQARFEPQLVRFFTEQILEGLAYLHSKNIWHRDLKGDNILVDGQGICKISDFGISKQTSDAYDSFGQATNMKGSVFWMAPEVIHSYSERSYSGKVDIWSLGCVVLEMWSGKRPWGDMEQFAAMFELFNKRARPPLPPDIHLSDTALDFLYNKCLATDPRDRPMARDLLEHRFIQEKDEKWTFAESKIGKAVAKRGAKTVRT</sequence>
<dbReference type="InterPro" id="IPR011009">
    <property type="entry name" value="Kinase-like_dom_sf"/>
</dbReference>
<dbReference type="RefSeq" id="XP_065823846.1">
    <property type="nucleotide sequence ID" value="XM_065967774.1"/>
</dbReference>
<dbReference type="InterPro" id="IPR008271">
    <property type="entry name" value="Ser/Thr_kinase_AS"/>
</dbReference>
<dbReference type="PROSITE" id="PS00107">
    <property type="entry name" value="PROTEIN_KINASE_ATP"/>
    <property type="match status" value="1"/>
</dbReference>
<feature type="region of interest" description="Disordered" evidence="8">
    <location>
        <begin position="690"/>
        <end position="1064"/>
    </location>
</feature>
<feature type="compositionally biased region" description="Polar residues" evidence="8">
    <location>
        <begin position="809"/>
        <end position="826"/>
    </location>
</feature>
<dbReference type="SUPFAM" id="SSF56112">
    <property type="entry name" value="Protein kinase-like (PK-like)"/>
    <property type="match status" value="1"/>
</dbReference>
<dbReference type="Pfam" id="PF00069">
    <property type="entry name" value="Pkinase"/>
    <property type="match status" value="1"/>
</dbReference>